<comment type="caution">
    <text evidence="1">The sequence shown here is derived from an EMBL/GenBank/DDBJ whole genome shotgun (WGS) entry which is preliminary data.</text>
</comment>
<protein>
    <submittedName>
        <fullName evidence="1">Uncharacterized protein</fullName>
    </submittedName>
</protein>
<sequence length="139" mass="15967">MTALKPSLWPGMEYRWELKIAHSWLDSYLLCCDLVRYTTIPRLNIVPQSNVAITYMGRKFYASAYVSMAHHTDRLTLSSKRLPIINMFPKRPADISPDNGQRPIGKDDHIKTIKSKFSREEGPLLIEMCLVSSRVRLSA</sequence>
<gene>
    <name evidence="1" type="ORF">RRG08_023530</name>
</gene>
<dbReference type="Proteomes" id="UP001283361">
    <property type="component" value="Unassembled WGS sequence"/>
</dbReference>
<name>A0AAE1BEG4_9GAST</name>
<reference evidence="1" key="1">
    <citation type="journal article" date="2023" name="G3 (Bethesda)">
        <title>A reference genome for the long-term kleptoplast-retaining sea slug Elysia crispata morphotype clarki.</title>
        <authorList>
            <person name="Eastman K.E."/>
            <person name="Pendleton A.L."/>
            <person name="Shaikh M.A."/>
            <person name="Suttiyut T."/>
            <person name="Ogas R."/>
            <person name="Tomko P."/>
            <person name="Gavelis G."/>
            <person name="Widhalm J.R."/>
            <person name="Wisecaver J.H."/>
        </authorList>
    </citation>
    <scope>NUCLEOTIDE SEQUENCE</scope>
    <source>
        <strain evidence="1">ECLA1</strain>
    </source>
</reference>
<organism evidence="1 2">
    <name type="scientific">Elysia crispata</name>
    <name type="common">lettuce slug</name>
    <dbReference type="NCBI Taxonomy" id="231223"/>
    <lineage>
        <taxon>Eukaryota</taxon>
        <taxon>Metazoa</taxon>
        <taxon>Spiralia</taxon>
        <taxon>Lophotrochozoa</taxon>
        <taxon>Mollusca</taxon>
        <taxon>Gastropoda</taxon>
        <taxon>Heterobranchia</taxon>
        <taxon>Euthyneura</taxon>
        <taxon>Panpulmonata</taxon>
        <taxon>Sacoglossa</taxon>
        <taxon>Placobranchoidea</taxon>
        <taxon>Plakobranchidae</taxon>
        <taxon>Elysia</taxon>
    </lineage>
</organism>
<keyword evidence="2" id="KW-1185">Reference proteome</keyword>
<dbReference type="EMBL" id="JAWDGP010000111">
    <property type="protein sequence ID" value="KAK3803682.1"/>
    <property type="molecule type" value="Genomic_DNA"/>
</dbReference>
<accession>A0AAE1BEG4</accession>
<evidence type="ECO:0000313" key="1">
    <source>
        <dbReference type="EMBL" id="KAK3803682.1"/>
    </source>
</evidence>
<proteinExistence type="predicted"/>
<evidence type="ECO:0000313" key="2">
    <source>
        <dbReference type="Proteomes" id="UP001283361"/>
    </source>
</evidence>
<dbReference type="AlphaFoldDB" id="A0AAE1BEG4"/>